<dbReference type="CDD" id="cd02440">
    <property type="entry name" value="AdoMet_MTases"/>
    <property type="match status" value="1"/>
</dbReference>
<dbReference type="AlphaFoldDB" id="X1A6X7"/>
<proteinExistence type="predicted"/>
<sequence>MNWSAVQKKDPIYLNLGGGINCHPKIGYENYISVDTNPPHEGWSVKHDLREPILLPEHSVTRILSEDFMEHLKTEEIKVLLRECFRLLKPRGVVGIGVPDYNNPKDHIYIEKGRDPRHPDHITLIDYELMKNIIEESPFLRYEFYHYWDEGEFIYKKIDYSLGMIKRTPDNDPRCRMGSLKQKTEVVLADFLFKLARGFRVSEGDMSVRRGHRLYVTSLVVDLFKD</sequence>
<organism evidence="2">
    <name type="scientific">marine sediment metagenome</name>
    <dbReference type="NCBI Taxonomy" id="412755"/>
    <lineage>
        <taxon>unclassified sequences</taxon>
        <taxon>metagenomes</taxon>
        <taxon>ecological metagenomes</taxon>
    </lineage>
</organism>
<dbReference type="GO" id="GO:0008757">
    <property type="term" value="F:S-adenosylmethionine-dependent methyltransferase activity"/>
    <property type="evidence" value="ECO:0007669"/>
    <property type="project" value="InterPro"/>
</dbReference>
<dbReference type="InterPro" id="IPR029063">
    <property type="entry name" value="SAM-dependent_MTases_sf"/>
</dbReference>
<feature type="domain" description="Methyltransferase type 11" evidence="1">
    <location>
        <begin position="46"/>
        <end position="94"/>
    </location>
</feature>
<dbReference type="EMBL" id="BART01001280">
    <property type="protein sequence ID" value="GAG65917.1"/>
    <property type="molecule type" value="Genomic_DNA"/>
</dbReference>
<evidence type="ECO:0000259" key="1">
    <source>
        <dbReference type="Pfam" id="PF08241"/>
    </source>
</evidence>
<dbReference type="SUPFAM" id="SSF53335">
    <property type="entry name" value="S-adenosyl-L-methionine-dependent methyltransferases"/>
    <property type="match status" value="1"/>
</dbReference>
<dbReference type="Gene3D" id="3.40.50.150">
    <property type="entry name" value="Vaccinia Virus protein VP39"/>
    <property type="match status" value="1"/>
</dbReference>
<dbReference type="InterPro" id="IPR013216">
    <property type="entry name" value="Methyltransf_11"/>
</dbReference>
<evidence type="ECO:0000313" key="2">
    <source>
        <dbReference type="EMBL" id="GAG65917.1"/>
    </source>
</evidence>
<dbReference type="Pfam" id="PF08241">
    <property type="entry name" value="Methyltransf_11"/>
    <property type="match status" value="1"/>
</dbReference>
<gene>
    <name evidence="2" type="ORF">S01H4_04687</name>
</gene>
<reference evidence="2" key="1">
    <citation type="journal article" date="2014" name="Front. Microbiol.">
        <title>High frequency of phylogenetically diverse reductive dehalogenase-homologous genes in deep subseafloor sedimentary metagenomes.</title>
        <authorList>
            <person name="Kawai M."/>
            <person name="Futagami T."/>
            <person name="Toyoda A."/>
            <person name="Takaki Y."/>
            <person name="Nishi S."/>
            <person name="Hori S."/>
            <person name="Arai W."/>
            <person name="Tsubouchi T."/>
            <person name="Morono Y."/>
            <person name="Uchiyama I."/>
            <person name="Ito T."/>
            <person name="Fujiyama A."/>
            <person name="Inagaki F."/>
            <person name="Takami H."/>
        </authorList>
    </citation>
    <scope>NUCLEOTIDE SEQUENCE</scope>
    <source>
        <strain evidence="2">Expedition CK06-06</strain>
    </source>
</reference>
<comment type="caution">
    <text evidence="2">The sequence shown here is derived from an EMBL/GenBank/DDBJ whole genome shotgun (WGS) entry which is preliminary data.</text>
</comment>
<accession>X1A6X7</accession>
<protein>
    <recommendedName>
        <fullName evidence="1">Methyltransferase type 11 domain-containing protein</fullName>
    </recommendedName>
</protein>
<name>X1A6X7_9ZZZZ</name>